<dbReference type="PANTHER" id="PTHR30346:SF28">
    <property type="entry name" value="HTH-TYPE TRANSCRIPTIONAL REGULATOR CYNR"/>
    <property type="match status" value="1"/>
</dbReference>
<proteinExistence type="inferred from homology"/>
<reference evidence="7" key="1">
    <citation type="journal article" date="2019" name="Int. J. Syst. Evol. Microbiol.">
        <title>The Global Catalogue of Microorganisms (GCM) 10K type strain sequencing project: providing services to taxonomists for standard genome sequencing and annotation.</title>
        <authorList>
            <consortium name="The Broad Institute Genomics Platform"/>
            <consortium name="The Broad Institute Genome Sequencing Center for Infectious Disease"/>
            <person name="Wu L."/>
            <person name="Ma J."/>
        </authorList>
    </citation>
    <scope>NUCLEOTIDE SEQUENCE [LARGE SCALE GENOMIC DNA]</scope>
    <source>
        <strain evidence="7">NBRC 111980</strain>
    </source>
</reference>
<evidence type="ECO:0000313" key="6">
    <source>
        <dbReference type="EMBL" id="GLQ94376.1"/>
    </source>
</evidence>
<dbReference type="Gene3D" id="3.40.190.290">
    <property type="match status" value="1"/>
</dbReference>
<dbReference type="Gene3D" id="1.10.10.10">
    <property type="entry name" value="Winged helix-like DNA-binding domain superfamily/Winged helix DNA-binding domain"/>
    <property type="match status" value="1"/>
</dbReference>
<evidence type="ECO:0000256" key="3">
    <source>
        <dbReference type="ARBA" id="ARBA00023125"/>
    </source>
</evidence>
<protein>
    <submittedName>
        <fullName evidence="6">LysR family transcriptional regulator</fullName>
    </submittedName>
</protein>
<evidence type="ECO:0000259" key="5">
    <source>
        <dbReference type="PROSITE" id="PS50931"/>
    </source>
</evidence>
<feature type="domain" description="HTH lysR-type" evidence="5">
    <location>
        <begin position="1"/>
        <end position="58"/>
    </location>
</feature>
<dbReference type="InterPro" id="IPR036388">
    <property type="entry name" value="WH-like_DNA-bd_sf"/>
</dbReference>
<comment type="caution">
    <text evidence="6">The sequence shown here is derived from an EMBL/GenBank/DDBJ whole genome shotgun (WGS) entry which is preliminary data.</text>
</comment>
<evidence type="ECO:0000313" key="7">
    <source>
        <dbReference type="Proteomes" id="UP001156670"/>
    </source>
</evidence>
<dbReference type="Pfam" id="PF03466">
    <property type="entry name" value="LysR_substrate"/>
    <property type="match status" value="1"/>
</dbReference>
<dbReference type="RefSeq" id="WP_284322078.1">
    <property type="nucleotide sequence ID" value="NZ_BSOB01000046.1"/>
</dbReference>
<organism evidence="6 7">
    <name type="scientific">Dyella acidisoli</name>
    <dbReference type="NCBI Taxonomy" id="1867834"/>
    <lineage>
        <taxon>Bacteria</taxon>
        <taxon>Pseudomonadati</taxon>
        <taxon>Pseudomonadota</taxon>
        <taxon>Gammaproteobacteria</taxon>
        <taxon>Lysobacterales</taxon>
        <taxon>Rhodanobacteraceae</taxon>
        <taxon>Dyella</taxon>
    </lineage>
</organism>
<dbReference type="PRINTS" id="PR00039">
    <property type="entry name" value="HTHLYSR"/>
</dbReference>
<dbReference type="CDD" id="cd05466">
    <property type="entry name" value="PBP2_LTTR_substrate"/>
    <property type="match status" value="1"/>
</dbReference>
<dbReference type="PROSITE" id="PS50931">
    <property type="entry name" value="HTH_LYSR"/>
    <property type="match status" value="1"/>
</dbReference>
<keyword evidence="2" id="KW-0805">Transcription regulation</keyword>
<gene>
    <name evidence="6" type="ORF">GCM10007901_33280</name>
</gene>
<accession>A0ABQ5XRJ8</accession>
<evidence type="ECO:0000256" key="4">
    <source>
        <dbReference type="ARBA" id="ARBA00023163"/>
    </source>
</evidence>
<sequence length="303" mass="33689">MDLKHLRLIRAVAERGGLTAAGRELYLSQPALSQQLANIEADLGVQLFHRIGKRMVPTAAGKLAVEMGEGLLAGMQHLEERLRQNARGVSCELRLGIQCYTALHWLPSVMAGFHRAHRHVELKIISDATHEPERALLEGRIDVGVLNGQVRDPRLVIKKLFDDELVVICAASHRFAKRQCVTPEDLIGEQVFVYSTPRDHAGSLDSLLSPVRGRLGRLTEIQWTDPIIAFASEGMGVGIVPNWVVSTTALRKKIRYTRFMPEGLRRTWSAATLATASVPEPAAHFVQALVNATQRMHKSSRRR</sequence>
<keyword evidence="7" id="KW-1185">Reference proteome</keyword>
<dbReference type="InterPro" id="IPR000847">
    <property type="entry name" value="LysR_HTH_N"/>
</dbReference>
<dbReference type="Pfam" id="PF00126">
    <property type="entry name" value="HTH_1"/>
    <property type="match status" value="1"/>
</dbReference>
<keyword evidence="4" id="KW-0804">Transcription</keyword>
<dbReference type="EMBL" id="BSOB01000046">
    <property type="protein sequence ID" value="GLQ94376.1"/>
    <property type="molecule type" value="Genomic_DNA"/>
</dbReference>
<dbReference type="Proteomes" id="UP001156670">
    <property type="component" value="Unassembled WGS sequence"/>
</dbReference>
<comment type="similarity">
    <text evidence="1">Belongs to the LysR transcriptional regulatory family.</text>
</comment>
<dbReference type="PANTHER" id="PTHR30346">
    <property type="entry name" value="TRANSCRIPTIONAL DUAL REGULATOR HCAR-RELATED"/>
    <property type="match status" value="1"/>
</dbReference>
<dbReference type="InterPro" id="IPR005119">
    <property type="entry name" value="LysR_subst-bd"/>
</dbReference>
<dbReference type="InterPro" id="IPR036390">
    <property type="entry name" value="WH_DNA-bd_sf"/>
</dbReference>
<evidence type="ECO:0000256" key="1">
    <source>
        <dbReference type="ARBA" id="ARBA00009437"/>
    </source>
</evidence>
<dbReference type="SUPFAM" id="SSF46785">
    <property type="entry name" value="Winged helix' DNA-binding domain"/>
    <property type="match status" value="1"/>
</dbReference>
<dbReference type="SUPFAM" id="SSF53850">
    <property type="entry name" value="Periplasmic binding protein-like II"/>
    <property type="match status" value="1"/>
</dbReference>
<name>A0ABQ5XRJ8_9GAMM</name>
<keyword evidence="3" id="KW-0238">DNA-binding</keyword>
<evidence type="ECO:0000256" key="2">
    <source>
        <dbReference type="ARBA" id="ARBA00023015"/>
    </source>
</evidence>